<dbReference type="AlphaFoldDB" id="A0A1H7ZY82"/>
<dbReference type="Proteomes" id="UP001231736">
    <property type="component" value="Unassembled WGS sequence"/>
</dbReference>
<gene>
    <name evidence="2" type="ORF">QJT92_10525</name>
    <name evidence="3" type="ORF">QJU97_00015</name>
    <name evidence="4" type="ORF">SAMN05444853_13111</name>
</gene>
<dbReference type="Pfam" id="PF19446">
    <property type="entry name" value="DUF5984"/>
    <property type="match status" value="1"/>
</dbReference>
<reference evidence="4" key="1">
    <citation type="submission" date="2016-10" db="EMBL/GenBank/DDBJ databases">
        <authorList>
            <person name="de Groot N.N."/>
        </authorList>
    </citation>
    <scope>NUCLEOTIDE SEQUENCE [LARGE SCALE GENOMIC DNA]</scope>
    <source>
        <strain evidence="4">DSM 24204</strain>
    </source>
</reference>
<feature type="coiled-coil region" evidence="1">
    <location>
        <begin position="234"/>
        <end position="265"/>
    </location>
</feature>
<dbReference type="Proteomes" id="UP000198883">
    <property type="component" value="Unassembled WGS sequence"/>
</dbReference>
<evidence type="ECO:0000313" key="3">
    <source>
        <dbReference type="EMBL" id="MDP8173851.1"/>
    </source>
</evidence>
<accession>A0A1H7ZY82</accession>
<keyword evidence="1" id="KW-0175">Coiled coil</keyword>
<reference evidence="5" key="2">
    <citation type="submission" date="2016-10" db="EMBL/GenBank/DDBJ databases">
        <authorList>
            <person name="Varghese N."/>
            <person name="Submissions S."/>
        </authorList>
    </citation>
    <scope>NUCLEOTIDE SEQUENCE [LARGE SCALE GENOMIC DNA]</scope>
    <source>
        <strain evidence="5">DSM 24204</strain>
    </source>
</reference>
<evidence type="ECO:0000313" key="5">
    <source>
        <dbReference type="Proteomes" id="UP000198883"/>
    </source>
</evidence>
<organism evidence="4 5">
    <name type="scientific">Phocoenobacter skyensis</name>
    <dbReference type="NCBI Taxonomy" id="97481"/>
    <lineage>
        <taxon>Bacteria</taxon>
        <taxon>Pseudomonadati</taxon>
        <taxon>Pseudomonadota</taxon>
        <taxon>Gammaproteobacteria</taxon>
        <taxon>Pasteurellales</taxon>
        <taxon>Pasteurellaceae</taxon>
        <taxon>Phocoenobacter</taxon>
    </lineage>
</organism>
<dbReference type="OrthoDB" id="8216186at2"/>
<proteinExistence type="predicted"/>
<name>A0A1H7ZY82_9PAST</name>
<dbReference type="GeneID" id="83544301"/>
<evidence type="ECO:0000313" key="4">
    <source>
        <dbReference type="EMBL" id="SEM62459.1"/>
    </source>
</evidence>
<evidence type="ECO:0000313" key="6">
    <source>
        <dbReference type="Proteomes" id="UP001224812"/>
    </source>
</evidence>
<reference evidence="3" key="4">
    <citation type="journal article" date="2023" name="Front. Microbiol.">
        <title>Phylogeography and host specificity of Pasteurellaceae pathogenic to sea-farmed fish in the north-east Atlantic.</title>
        <authorList>
            <person name="Gulla S."/>
            <person name="Colquhoun D.J."/>
            <person name="Olsen A.B."/>
            <person name="Spilsberg B."/>
            <person name="Lagesen K."/>
            <person name="Aakesson C.P."/>
            <person name="Strom S."/>
            <person name="Manji F."/>
            <person name="Birkbeck T.H."/>
            <person name="Nilsen H.K."/>
        </authorList>
    </citation>
    <scope>NUCLEOTIDE SEQUENCE</scope>
    <source>
        <strain evidence="3">98B1</strain>
    </source>
</reference>
<evidence type="ECO:0000256" key="1">
    <source>
        <dbReference type="SAM" id="Coils"/>
    </source>
</evidence>
<dbReference type="EMBL" id="JASAYT010000001">
    <property type="protein sequence ID" value="MDP8173851.1"/>
    <property type="molecule type" value="Genomic_DNA"/>
</dbReference>
<dbReference type="EMBL" id="JASAVS010000032">
    <property type="protein sequence ID" value="MDP8086352.1"/>
    <property type="molecule type" value="Genomic_DNA"/>
</dbReference>
<dbReference type="EMBL" id="FOBN01000031">
    <property type="protein sequence ID" value="SEM62459.1"/>
    <property type="molecule type" value="Genomic_DNA"/>
</dbReference>
<dbReference type="Proteomes" id="UP001224812">
    <property type="component" value="Unassembled WGS sequence"/>
</dbReference>
<keyword evidence="6" id="KW-1185">Reference proteome</keyword>
<dbReference type="STRING" id="97481.SAMN05444853_13111"/>
<dbReference type="RefSeq" id="WP_090923237.1">
    <property type="nucleotide sequence ID" value="NZ_CP016180.1"/>
</dbReference>
<sequence length="273" mass="32620">MKIHFRLKTIEEIKIELSYLGYQVSWLDLTDGDLYLEIGGQRVYIYSKEGMEYYETNDKYINYQIDSFIRELCCVFSGISRGVSKNLYELFNDVTSIRTLNDDAYRWLELYEDDSETVIDTEVENEYGIISDYIYDHRLVAYPIYLVPRLHFFRYNNKLKIIVDCEEKTETGIALWEAKSGVYEINYADFVKEVKHFYNEFIDQMEQQILNAINTDWGHLSIAKNLASIYPQIKKKLLKELEILEQNEKENSEEIERIYQRIQRELVEKSNVK</sequence>
<dbReference type="InterPro" id="IPR046026">
    <property type="entry name" value="DUF5984"/>
</dbReference>
<protein>
    <submittedName>
        <fullName evidence="2">DUF5984 family protein</fullName>
    </submittedName>
</protein>
<evidence type="ECO:0000313" key="2">
    <source>
        <dbReference type="EMBL" id="MDP8086352.1"/>
    </source>
</evidence>
<reference evidence="2 6" key="3">
    <citation type="journal article" date="2023" name="Front. Microbiol.">
        <title>Phylogeography and host specificity of Pasteurellaceae pathogenic to sea-farmed fish in the north-east Atlantic.</title>
        <authorList>
            <person name="Gulla S."/>
            <person name="Colquhoun D.J."/>
            <person name="Olsen A.B."/>
            <person name="Spilsberg B."/>
            <person name="Lagesen K."/>
            <person name="Aakesson C.P."/>
            <person name="Strom S."/>
            <person name="Manji F."/>
            <person name="Birkbeck T.H."/>
            <person name="Nilsen H.K."/>
        </authorList>
    </citation>
    <scope>NUCLEOTIDE SEQUENCE [LARGE SCALE GENOMIC DNA]</scope>
    <source>
        <strain evidence="2 6">VIO11850</strain>
    </source>
</reference>